<dbReference type="InterPro" id="IPR033909">
    <property type="entry name" value="RNR_small"/>
</dbReference>
<dbReference type="InterPro" id="IPR000358">
    <property type="entry name" value="RNR_small_fam"/>
</dbReference>
<gene>
    <name evidence="3" type="ORF">GYMLUDRAFT_57628</name>
</gene>
<feature type="region of interest" description="Disordered" evidence="2">
    <location>
        <begin position="1"/>
        <end position="34"/>
    </location>
</feature>
<dbReference type="InterPro" id="IPR009078">
    <property type="entry name" value="Ferritin-like_SF"/>
</dbReference>
<dbReference type="SUPFAM" id="SSF47240">
    <property type="entry name" value="Ferritin-like"/>
    <property type="match status" value="1"/>
</dbReference>
<dbReference type="PROSITE" id="PS00368">
    <property type="entry name" value="RIBORED_SMALL"/>
    <property type="match status" value="1"/>
</dbReference>
<accession>A0A0D0BHG3</accession>
<dbReference type="OrthoDB" id="10248373at2759"/>
<dbReference type="PANTHER" id="PTHR23409">
    <property type="entry name" value="RIBONUCLEOSIDE-DIPHOSPHATE REDUCTASE SMALL CHAIN"/>
    <property type="match status" value="1"/>
</dbReference>
<dbReference type="EMBL" id="KN834764">
    <property type="protein sequence ID" value="KIK63420.1"/>
    <property type="molecule type" value="Genomic_DNA"/>
</dbReference>
<dbReference type="GO" id="GO:0009263">
    <property type="term" value="P:deoxyribonucleotide biosynthetic process"/>
    <property type="evidence" value="ECO:0007669"/>
    <property type="project" value="InterPro"/>
</dbReference>
<name>A0A0D0BHG3_9AGAR</name>
<reference evidence="3 4" key="1">
    <citation type="submission" date="2014-04" db="EMBL/GenBank/DDBJ databases">
        <title>Evolutionary Origins and Diversification of the Mycorrhizal Mutualists.</title>
        <authorList>
            <consortium name="DOE Joint Genome Institute"/>
            <consortium name="Mycorrhizal Genomics Consortium"/>
            <person name="Kohler A."/>
            <person name="Kuo A."/>
            <person name="Nagy L.G."/>
            <person name="Floudas D."/>
            <person name="Copeland A."/>
            <person name="Barry K.W."/>
            <person name="Cichocki N."/>
            <person name="Veneault-Fourrey C."/>
            <person name="LaButti K."/>
            <person name="Lindquist E.A."/>
            <person name="Lipzen A."/>
            <person name="Lundell T."/>
            <person name="Morin E."/>
            <person name="Murat C."/>
            <person name="Riley R."/>
            <person name="Ohm R."/>
            <person name="Sun H."/>
            <person name="Tunlid A."/>
            <person name="Henrissat B."/>
            <person name="Grigoriev I.V."/>
            <person name="Hibbett D.S."/>
            <person name="Martin F."/>
        </authorList>
    </citation>
    <scope>NUCLEOTIDE SEQUENCE [LARGE SCALE GENOMIC DNA]</scope>
    <source>
        <strain evidence="3 4">FD-317 M1</strain>
    </source>
</reference>
<dbReference type="Proteomes" id="UP000053593">
    <property type="component" value="Unassembled WGS sequence"/>
</dbReference>
<dbReference type="InterPro" id="IPR012348">
    <property type="entry name" value="RNR-like"/>
</dbReference>
<proteinExistence type="inferred from homology"/>
<evidence type="ECO:0000256" key="1">
    <source>
        <dbReference type="ARBA" id="ARBA00009303"/>
    </source>
</evidence>
<dbReference type="AlphaFoldDB" id="A0A0D0BHG3"/>
<keyword evidence="4" id="KW-1185">Reference proteome</keyword>
<dbReference type="GO" id="GO:0016491">
    <property type="term" value="F:oxidoreductase activity"/>
    <property type="evidence" value="ECO:0007669"/>
    <property type="project" value="InterPro"/>
</dbReference>
<dbReference type="Gene3D" id="1.10.620.20">
    <property type="entry name" value="Ribonucleotide Reductase, subunit A"/>
    <property type="match status" value="1"/>
</dbReference>
<sequence length="378" mass="43758">MSTPVDSRIDIIAELSTSSVSGPNQEEDKTEESYKPTWLDAEANEHFVGYVEIPECEEPLLKKSESRFLLFPVQYSELWEMYKKAEASFWTAEEIDLSKDLRDWEHRMNDNERFFISRVLAFFAAADGIVNENLVLRFSKKVQVAEARCFYGFQIMMENIHSETYTLLLQTYIKDPLQRDFLFHAMESIPCIKRKAKWALRWIESEESAFGERVVAFAAVEGIFFSGSFASIFWMRKRGLMPGLTFSNELISRDEGMHTEFACLVFKSLKRRPHPTIVERIISDAVSIEQEFLTDALPVNLIGMNAELMCRYIEFVADRLLVALGNRKFYNATNPFDFMEMISLEGKTNFFEKRVSEYGKAAVRHSDEASRGQTSRIL</sequence>
<protein>
    <submittedName>
        <fullName evidence="3">Uncharacterized protein</fullName>
    </submittedName>
</protein>
<dbReference type="Pfam" id="PF00268">
    <property type="entry name" value="Ribonuc_red_sm"/>
    <property type="match status" value="1"/>
</dbReference>
<dbReference type="PANTHER" id="PTHR23409:SF18">
    <property type="entry name" value="RIBONUCLEOSIDE-DIPHOSPHATE REDUCTASE SUBUNIT M2"/>
    <property type="match status" value="1"/>
</dbReference>
<evidence type="ECO:0000313" key="4">
    <source>
        <dbReference type="Proteomes" id="UP000053593"/>
    </source>
</evidence>
<dbReference type="CDD" id="cd01049">
    <property type="entry name" value="RNRR2"/>
    <property type="match status" value="1"/>
</dbReference>
<evidence type="ECO:0000313" key="3">
    <source>
        <dbReference type="EMBL" id="KIK63420.1"/>
    </source>
</evidence>
<feature type="compositionally biased region" description="Polar residues" evidence="2">
    <location>
        <begin position="15"/>
        <end position="24"/>
    </location>
</feature>
<comment type="similarity">
    <text evidence="1">Belongs to the ribonucleoside diphosphate reductase small chain family.</text>
</comment>
<dbReference type="InterPro" id="IPR030475">
    <property type="entry name" value="RNR_small_AS"/>
</dbReference>
<organism evidence="3 4">
    <name type="scientific">Collybiopsis luxurians FD-317 M1</name>
    <dbReference type="NCBI Taxonomy" id="944289"/>
    <lineage>
        <taxon>Eukaryota</taxon>
        <taxon>Fungi</taxon>
        <taxon>Dikarya</taxon>
        <taxon>Basidiomycota</taxon>
        <taxon>Agaricomycotina</taxon>
        <taxon>Agaricomycetes</taxon>
        <taxon>Agaricomycetidae</taxon>
        <taxon>Agaricales</taxon>
        <taxon>Marasmiineae</taxon>
        <taxon>Omphalotaceae</taxon>
        <taxon>Collybiopsis</taxon>
        <taxon>Collybiopsis luxurians</taxon>
    </lineage>
</organism>
<evidence type="ECO:0000256" key="2">
    <source>
        <dbReference type="SAM" id="MobiDB-lite"/>
    </source>
</evidence>
<dbReference type="HOGENOM" id="CLU_035339_2_1_1"/>